<comment type="caution">
    <text evidence="1">The sequence shown here is derived from an EMBL/GenBank/DDBJ whole genome shotgun (WGS) entry which is preliminary data.</text>
</comment>
<sequence>MGDNNLYDKELNLYYESETRIGDTRILIVKPEITKEETGKRLEQLSNAISSIVGYRTGLDVKE</sequence>
<dbReference type="AlphaFoldDB" id="A0A0L6JGP5"/>
<evidence type="ECO:0000313" key="2">
    <source>
        <dbReference type="Proteomes" id="UP000036923"/>
    </source>
</evidence>
<accession>A0A0L6JGP5</accession>
<dbReference type="Proteomes" id="UP000036923">
    <property type="component" value="Unassembled WGS sequence"/>
</dbReference>
<dbReference type="STRING" id="398512.Bccel_0145"/>
<protein>
    <submittedName>
        <fullName evidence="1">Uncharacterized protein</fullName>
    </submittedName>
</protein>
<evidence type="ECO:0000313" key="1">
    <source>
        <dbReference type="EMBL" id="KNY24888.1"/>
    </source>
</evidence>
<keyword evidence="2" id="KW-1185">Reference proteome</keyword>
<dbReference type="EMBL" id="LGTC01000001">
    <property type="protein sequence ID" value="KNY24888.1"/>
    <property type="molecule type" value="Genomic_DNA"/>
</dbReference>
<proteinExistence type="predicted"/>
<gene>
    <name evidence="1" type="ORF">Bccel_0145</name>
</gene>
<reference evidence="2" key="1">
    <citation type="submission" date="2015-07" db="EMBL/GenBank/DDBJ databases">
        <title>Near-Complete Genome Sequence of the Cellulolytic Bacterium Bacteroides (Pseudobacteroides) cellulosolvens ATCC 35603.</title>
        <authorList>
            <person name="Dassa B."/>
            <person name="Utturkar S.M."/>
            <person name="Klingeman D.M."/>
            <person name="Hurt R.A."/>
            <person name="Keller M."/>
            <person name="Xu J."/>
            <person name="Reddy Y.H.K."/>
            <person name="Borovok I."/>
            <person name="Grinberg I.R."/>
            <person name="Lamed R."/>
            <person name="Zhivin O."/>
            <person name="Bayer E.A."/>
            <person name="Brown S.D."/>
        </authorList>
    </citation>
    <scope>NUCLEOTIDE SEQUENCE [LARGE SCALE GENOMIC DNA]</scope>
    <source>
        <strain evidence="2">DSM 2933</strain>
    </source>
</reference>
<organism evidence="1 2">
    <name type="scientific">Pseudobacteroides cellulosolvens ATCC 35603 = DSM 2933</name>
    <dbReference type="NCBI Taxonomy" id="398512"/>
    <lineage>
        <taxon>Bacteria</taxon>
        <taxon>Bacillati</taxon>
        <taxon>Bacillota</taxon>
        <taxon>Clostridia</taxon>
        <taxon>Eubacteriales</taxon>
        <taxon>Oscillospiraceae</taxon>
        <taxon>Pseudobacteroides</taxon>
    </lineage>
</organism>
<dbReference type="RefSeq" id="WP_036939520.1">
    <property type="nucleotide sequence ID" value="NZ_JQKC01000009.1"/>
</dbReference>
<name>A0A0L6JGP5_9FIRM</name>